<dbReference type="CDD" id="cd19761">
    <property type="entry name" value="Bbox2_TRIM5-like"/>
    <property type="match status" value="1"/>
</dbReference>
<evidence type="ECO:0000256" key="2">
    <source>
        <dbReference type="ARBA" id="ARBA00022771"/>
    </source>
</evidence>
<evidence type="ECO:0000313" key="13">
    <source>
        <dbReference type="RefSeq" id="XP_070480356.1"/>
    </source>
</evidence>
<evidence type="ECO:0000313" key="11">
    <source>
        <dbReference type="RefSeq" id="XP_008522617.2"/>
    </source>
</evidence>
<dbReference type="RefSeq" id="XP_070480357.1">
    <property type="nucleotide sequence ID" value="XM_070624256.1"/>
</dbReference>
<dbReference type="SMART" id="SM00184">
    <property type="entry name" value="RING"/>
    <property type="match status" value="1"/>
</dbReference>
<evidence type="ECO:0000259" key="8">
    <source>
        <dbReference type="PROSITE" id="PS50188"/>
    </source>
</evidence>
<dbReference type="InterPro" id="IPR003877">
    <property type="entry name" value="SPRY_dom"/>
</dbReference>
<dbReference type="RefSeq" id="XP_070480355.1">
    <property type="nucleotide sequence ID" value="XM_070624254.1"/>
</dbReference>
<evidence type="ECO:0000313" key="12">
    <source>
        <dbReference type="RefSeq" id="XP_070480355.1"/>
    </source>
</evidence>
<dbReference type="Pfam" id="PF00622">
    <property type="entry name" value="SPRY"/>
    <property type="match status" value="1"/>
</dbReference>
<dbReference type="Gene3D" id="2.60.120.920">
    <property type="match status" value="1"/>
</dbReference>
<feature type="coiled-coil region" evidence="5">
    <location>
        <begin position="137"/>
        <end position="171"/>
    </location>
</feature>
<dbReference type="Gene3D" id="3.30.40.10">
    <property type="entry name" value="Zinc/RING finger domain, C3HC4 (zinc finger)"/>
    <property type="match status" value="1"/>
</dbReference>
<feature type="domain" description="B30.2/SPRY" evidence="8">
    <location>
        <begin position="282"/>
        <end position="510"/>
    </location>
</feature>
<dbReference type="Pfam" id="PF00643">
    <property type="entry name" value="zf-B_box"/>
    <property type="match status" value="1"/>
</dbReference>
<dbReference type="PANTHER" id="PTHR24103">
    <property type="entry name" value="E3 UBIQUITIN-PROTEIN LIGASE TRIM"/>
    <property type="match status" value="1"/>
</dbReference>
<dbReference type="SMART" id="SM00336">
    <property type="entry name" value="BBOX"/>
    <property type="match status" value="1"/>
</dbReference>
<dbReference type="Proteomes" id="UP001652662">
    <property type="component" value="Chromosome 6"/>
</dbReference>
<dbReference type="InterPro" id="IPR027370">
    <property type="entry name" value="Znf-RING_euk"/>
</dbReference>
<dbReference type="PROSITE" id="PS50119">
    <property type="entry name" value="ZF_BBOX"/>
    <property type="match status" value="1"/>
</dbReference>
<dbReference type="InterPro" id="IPR003879">
    <property type="entry name" value="Butyrophylin_SPRY"/>
</dbReference>
<sequence length="510" mass="58755">MASGILVNIKEEVTCPICLELLTEPLSLECGHSFCQACITAKNKESKIDQGGEGSCPVCRITYQPVNMRPNRHVANIVERLKEVKLSPEEGQKRDLCVHHEEKLRLFCKKDGKVICWLCERSQEHRRHQTFLMDEVAQEYQKKLQETLQRLRAAQREAEELEADIREKRTSWKNQIQNERQSVQAEFNQMRGILDSEEKKELQKLTSEEGTILQNLAKSEKELVEQRQLMTTLISDVERRLQGSTLEMLQDVSGIMKRSETLTLRKPKPLPMKQRRVFRAPDPRGILRVFNELTDMRRYWVHMTLDPVKSKSTVSISAYRGQVKPNIQAHWGYNYDPYGFQVTPTENTYENGNDDDCGFLGSLVINSGKHYWEVDVSGKTAWILGVYSRIYSGFNLKVSSKQGKNYQNSYTRYQPKHGYWVIGLRNHSEYNAFENSSSSDPLILTLSLTVPPLRVGIFLDYKAGTVSFFNVTNYGFLIYKFSSCHFSQEVFPYFNCMTCGAPMTVCLPSS</sequence>
<reference evidence="10 11" key="1">
    <citation type="submission" date="2025-05" db="UniProtKB">
        <authorList>
            <consortium name="RefSeq"/>
        </authorList>
    </citation>
    <scope>IDENTIFICATION</scope>
    <source>
        <tissue evidence="10 11">Blood</tissue>
    </source>
</reference>
<evidence type="ECO:0000256" key="1">
    <source>
        <dbReference type="ARBA" id="ARBA00022723"/>
    </source>
</evidence>
<dbReference type="PROSITE" id="PS50188">
    <property type="entry name" value="B302_SPRY"/>
    <property type="match status" value="1"/>
</dbReference>
<dbReference type="SUPFAM" id="SSF57845">
    <property type="entry name" value="B-box zinc-binding domain"/>
    <property type="match status" value="1"/>
</dbReference>
<gene>
    <name evidence="10 11 12 13 14 15 16" type="primary">LOC103553684</name>
</gene>
<dbReference type="InterPro" id="IPR050143">
    <property type="entry name" value="TRIM/RBCC"/>
</dbReference>
<name>A0ABM4PT36_EQUPR</name>
<dbReference type="PRINTS" id="PR01407">
    <property type="entry name" value="BUTYPHLNCDUF"/>
</dbReference>
<organism evidence="9 12">
    <name type="scientific">Equus przewalskii</name>
    <name type="common">Przewalski's horse</name>
    <name type="synonym">Equus caballus przewalskii</name>
    <dbReference type="NCBI Taxonomy" id="9798"/>
    <lineage>
        <taxon>Eukaryota</taxon>
        <taxon>Metazoa</taxon>
        <taxon>Chordata</taxon>
        <taxon>Craniata</taxon>
        <taxon>Vertebrata</taxon>
        <taxon>Euteleostomi</taxon>
        <taxon>Mammalia</taxon>
        <taxon>Eutheria</taxon>
        <taxon>Laurasiatheria</taxon>
        <taxon>Perissodactyla</taxon>
        <taxon>Equidae</taxon>
        <taxon>Equus</taxon>
    </lineage>
</organism>
<dbReference type="InterPro" id="IPR043136">
    <property type="entry name" value="B30.2/SPRY_sf"/>
</dbReference>
<evidence type="ECO:0000313" key="16">
    <source>
        <dbReference type="RefSeq" id="XP_070480359.1"/>
    </source>
</evidence>
<evidence type="ECO:0000313" key="15">
    <source>
        <dbReference type="RefSeq" id="XP_070480358.1"/>
    </source>
</evidence>
<dbReference type="InterPro" id="IPR001841">
    <property type="entry name" value="Znf_RING"/>
</dbReference>
<dbReference type="GeneID" id="103553684"/>
<evidence type="ECO:0000313" key="14">
    <source>
        <dbReference type="RefSeq" id="XP_070480357.1"/>
    </source>
</evidence>
<dbReference type="RefSeq" id="XP_008522617.2">
    <property type="nucleotide sequence ID" value="XM_008524395.2"/>
</dbReference>
<evidence type="ECO:0000256" key="5">
    <source>
        <dbReference type="SAM" id="Coils"/>
    </source>
</evidence>
<dbReference type="CDD" id="cd15822">
    <property type="entry name" value="SPRY_PRY_TRIM5"/>
    <property type="match status" value="1"/>
</dbReference>
<dbReference type="InterPro" id="IPR000315">
    <property type="entry name" value="Znf_B-box"/>
</dbReference>
<evidence type="ECO:0000259" key="6">
    <source>
        <dbReference type="PROSITE" id="PS50089"/>
    </source>
</evidence>
<dbReference type="InterPro" id="IPR013320">
    <property type="entry name" value="ConA-like_dom_sf"/>
</dbReference>
<evidence type="ECO:0000313" key="10">
    <source>
        <dbReference type="RefSeq" id="XP_008522609.2"/>
    </source>
</evidence>
<dbReference type="SUPFAM" id="SSF49899">
    <property type="entry name" value="Concanavalin A-like lectins/glucanases"/>
    <property type="match status" value="1"/>
</dbReference>
<dbReference type="RefSeq" id="XP_070480356.1">
    <property type="nucleotide sequence ID" value="XM_070624255.1"/>
</dbReference>
<keyword evidence="2 4" id="KW-0863">Zinc-finger</keyword>
<dbReference type="PROSITE" id="PS00518">
    <property type="entry name" value="ZF_RING_1"/>
    <property type="match status" value="1"/>
</dbReference>
<dbReference type="RefSeq" id="XP_070480358.1">
    <property type="nucleotide sequence ID" value="XM_070624257.1"/>
</dbReference>
<proteinExistence type="predicted"/>
<dbReference type="Gene3D" id="3.30.160.60">
    <property type="entry name" value="Classic Zinc Finger"/>
    <property type="match status" value="1"/>
</dbReference>
<dbReference type="Pfam" id="PF13445">
    <property type="entry name" value="zf-RING_UBOX"/>
    <property type="match status" value="1"/>
</dbReference>
<keyword evidence="1" id="KW-0479">Metal-binding</keyword>
<dbReference type="InterPro" id="IPR013083">
    <property type="entry name" value="Znf_RING/FYVE/PHD"/>
</dbReference>
<evidence type="ECO:0000313" key="9">
    <source>
        <dbReference type="Proteomes" id="UP001652662"/>
    </source>
</evidence>
<dbReference type="RefSeq" id="XP_008522609.2">
    <property type="nucleotide sequence ID" value="XM_008524387.2"/>
</dbReference>
<keyword evidence="9" id="KW-1185">Reference proteome</keyword>
<dbReference type="SMART" id="SM00449">
    <property type="entry name" value="SPRY"/>
    <property type="match status" value="1"/>
</dbReference>
<dbReference type="InterPro" id="IPR017907">
    <property type="entry name" value="Znf_RING_CS"/>
</dbReference>
<dbReference type="RefSeq" id="XP_070480359.1">
    <property type="nucleotide sequence ID" value="XM_070624258.1"/>
</dbReference>
<feature type="domain" description="RING-type" evidence="6">
    <location>
        <begin position="15"/>
        <end position="60"/>
    </location>
</feature>
<dbReference type="SUPFAM" id="SSF57850">
    <property type="entry name" value="RING/U-box"/>
    <property type="match status" value="1"/>
</dbReference>
<evidence type="ECO:0000256" key="3">
    <source>
        <dbReference type="ARBA" id="ARBA00022833"/>
    </source>
</evidence>
<keyword evidence="3" id="KW-0862">Zinc</keyword>
<dbReference type="CDD" id="cd16591">
    <property type="entry name" value="RING-HC_TRIM5-like_C-IV"/>
    <property type="match status" value="1"/>
</dbReference>
<evidence type="ECO:0000259" key="7">
    <source>
        <dbReference type="PROSITE" id="PS50119"/>
    </source>
</evidence>
<dbReference type="PROSITE" id="PS50089">
    <property type="entry name" value="ZF_RING_2"/>
    <property type="match status" value="1"/>
</dbReference>
<feature type="domain" description="B box-type" evidence="7">
    <location>
        <begin position="92"/>
        <end position="133"/>
    </location>
</feature>
<evidence type="ECO:0000256" key="4">
    <source>
        <dbReference type="PROSITE-ProRule" id="PRU00024"/>
    </source>
</evidence>
<keyword evidence="5" id="KW-0175">Coiled coil</keyword>
<accession>A0ABM4PT36</accession>
<protein>
    <submittedName>
        <fullName evidence="10 11">E3 ubiquitin-protein ligase TRIM22-like</fullName>
    </submittedName>
</protein>
<dbReference type="InterPro" id="IPR001870">
    <property type="entry name" value="B30.2/SPRY"/>
</dbReference>